<comment type="function">
    <text evidence="9">Catalyzes the attachment of alanine to tRNA(Ala) in a two-step reaction: alanine is first activated by ATP to form Ala-AMP and then transferred to the acceptor end of tRNA(Ala). Also edits incorrectly charged Ser-tRNA(Ala) and Gly-tRNA(Ala) via its editing domain.</text>
</comment>
<comment type="caution">
    <text evidence="9">Lacks conserved residue(s) required for the propagation of feature annotation.</text>
</comment>
<evidence type="ECO:0000256" key="3">
    <source>
        <dbReference type="ARBA" id="ARBA00022598"/>
    </source>
</evidence>
<keyword evidence="6 9" id="KW-0694">RNA-binding</keyword>
<evidence type="ECO:0000313" key="12">
    <source>
        <dbReference type="Proteomes" id="UP001344906"/>
    </source>
</evidence>
<evidence type="ECO:0000256" key="5">
    <source>
        <dbReference type="ARBA" id="ARBA00022840"/>
    </source>
</evidence>
<dbReference type="PROSITE" id="PS50860">
    <property type="entry name" value="AA_TRNA_LIGASE_II_ALA"/>
    <property type="match status" value="1"/>
</dbReference>
<dbReference type="CDD" id="cd00673">
    <property type="entry name" value="AlaRS_core"/>
    <property type="match status" value="1"/>
</dbReference>
<comment type="catalytic activity">
    <reaction evidence="9">
        <text>tRNA(Ala) + L-alanine + ATP = L-alanyl-tRNA(Ala) + AMP + diphosphate</text>
        <dbReference type="Rhea" id="RHEA:12540"/>
        <dbReference type="Rhea" id="RHEA-COMP:9657"/>
        <dbReference type="Rhea" id="RHEA-COMP:9923"/>
        <dbReference type="ChEBI" id="CHEBI:30616"/>
        <dbReference type="ChEBI" id="CHEBI:33019"/>
        <dbReference type="ChEBI" id="CHEBI:57972"/>
        <dbReference type="ChEBI" id="CHEBI:78442"/>
        <dbReference type="ChEBI" id="CHEBI:78497"/>
        <dbReference type="ChEBI" id="CHEBI:456215"/>
        <dbReference type="EC" id="6.1.1.7"/>
    </reaction>
</comment>
<dbReference type="Gene3D" id="3.30.930.10">
    <property type="entry name" value="Bira Bifunctional Protein, Domain 2"/>
    <property type="match status" value="1"/>
</dbReference>
<dbReference type="InterPro" id="IPR018165">
    <property type="entry name" value="Ala-tRNA-synth_IIc_core"/>
</dbReference>
<organism evidence="11 12">
    <name type="scientific">Dictyobacter halimunensis</name>
    <dbReference type="NCBI Taxonomy" id="3026934"/>
    <lineage>
        <taxon>Bacteria</taxon>
        <taxon>Bacillati</taxon>
        <taxon>Chloroflexota</taxon>
        <taxon>Ktedonobacteria</taxon>
        <taxon>Ktedonobacterales</taxon>
        <taxon>Dictyobacteraceae</taxon>
        <taxon>Dictyobacter</taxon>
    </lineage>
</organism>
<proteinExistence type="inferred from homology"/>
<evidence type="ECO:0000313" key="11">
    <source>
        <dbReference type="EMBL" id="GLV59544.1"/>
    </source>
</evidence>
<evidence type="ECO:0000256" key="1">
    <source>
        <dbReference type="ARBA" id="ARBA00008226"/>
    </source>
</evidence>
<feature type="domain" description="Alanyl-transfer RNA synthetases family profile" evidence="10">
    <location>
        <begin position="3"/>
        <end position="441"/>
    </location>
</feature>
<dbReference type="PANTHER" id="PTHR11777">
    <property type="entry name" value="ALANYL-TRNA SYNTHETASE"/>
    <property type="match status" value="1"/>
</dbReference>
<comment type="similarity">
    <text evidence="1 9">Belongs to the class-II aminoacyl-tRNA synthetase family.</text>
</comment>
<name>A0ABQ6G368_9CHLR</name>
<dbReference type="EC" id="6.1.1.7" evidence="9"/>
<keyword evidence="4 9" id="KW-0547">Nucleotide-binding</keyword>
<dbReference type="Proteomes" id="UP001344906">
    <property type="component" value="Unassembled WGS sequence"/>
</dbReference>
<gene>
    <name evidence="9" type="primary">alaS</name>
    <name evidence="11" type="ORF">KDH_63700</name>
</gene>
<dbReference type="PANTHER" id="PTHR11777:SF9">
    <property type="entry name" value="ALANINE--TRNA LIGASE, CYTOPLASMIC"/>
    <property type="match status" value="1"/>
</dbReference>
<evidence type="ECO:0000256" key="2">
    <source>
        <dbReference type="ARBA" id="ARBA00022555"/>
    </source>
</evidence>
<dbReference type="InterPro" id="IPR023033">
    <property type="entry name" value="Ala_tRNA_ligase_euk/bac"/>
</dbReference>
<dbReference type="InterPro" id="IPR050058">
    <property type="entry name" value="Ala-tRNA_ligase"/>
</dbReference>
<evidence type="ECO:0000259" key="10">
    <source>
        <dbReference type="PROSITE" id="PS50860"/>
    </source>
</evidence>
<dbReference type="InterPro" id="IPR045864">
    <property type="entry name" value="aa-tRNA-synth_II/BPL/LPL"/>
</dbReference>
<evidence type="ECO:0000256" key="6">
    <source>
        <dbReference type="ARBA" id="ARBA00022884"/>
    </source>
</evidence>
<keyword evidence="3 9" id="KW-0436">Ligase</keyword>
<sequence>MMMHSNEIRRTFLDYFQQKQHTCLSSSPLVLSSDKSLLFVNSGMVPFKNVFLGLEQSPYARVCSSQKCLRVSGKHNDLEEVGRSPRHHTFFEMLGNFSFGDYFKQDAIHYAWELLTQVFHLPIERLWISVYQDDEEAARIWEDVGVRRERILPFGDKDNFWSMGETGPCGPSSEIHYYLGSDPSMQHPEGVNSDDDDYMELWNLVFMQYNRDEQGRLTPLSAFSVDTGMGLERLATVLQGVKNDYETDLFIPILGRLLELNHRDDAHYQQHRHAYNAIADHSRALAFLIAEHIIPGNGGRDYVLRLLIRRAAYLGRTLGLEQPFLAPVAQVCVDILGEQYPELRQVRTDIDGILTTEEKRFQRTLSRGLRYLDESCQRLTQSGLRTLPGPEAFKLYDTFGFPFDLTQKILTERGLDVSVQDYEEERIKQQQRSRQHALFKA</sequence>
<evidence type="ECO:0000256" key="7">
    <source>
        <dbReference type="ARBA" id="ARBA00022917"/>
    </source>
</evidence>
<dbReference type="Pfam" id="PF01411">
    <property type="entry name" value="tRNA-synt_2c"/>
    <property type="match status" value="1"/>
</dbReference>
<dbReference type="SUPFAM" id="SSF101353">
    <property type="entry name" value="Putative anticodon-binding domain of alanyl-tRNA synthetase (AlaRS)"/>
    <property type="match status" value="1"/>
</dbReference>
<comment type="domain">
    <text evidence="9">Consists of three domains; the N-terminal catalytic domain, the editing domain and the C-terminal C-Ala domain. The editing domain removes incorrectly charged amino acids, while the C-Ala domain, along with tRNA(Ala), serves as a bridge to cooperatively bring together the editing and aminoacylation centers thus stimulating deacylation of misacylated tRNAs.</text>
</comment>
<dbReference type="NCBIfam" id="TIGR00344">
    <property type="entry name" value="alaS"/>
    <property type="match status" value="1"/>
</dbReference>
<dbReference type="PRINTS" id="PR00980">
    <property type="entry name" value="TRNASYNTHALA"/>
</dbReference>
<keyword evidence="8 9" id="KW-0030">Aminoacyl-tRNA synthetase</keyword>
<keyword evidence="2 9" id="KW-0820">tRNA-binding</keyword>
<accession>A0ABQ6G368</accession>
<dbReference type="InterPro" id="IPR018162">
    <property type="entry name" value="Ala-tRNA-ligase_IIc_anticod-bd"/>
</dbReference>
<protein>
    <recommendedName>
        <fullName evidence="9">Alanine--tRNA ligase</fullName>
        <ecNumber evidence="9">6.1.1.7</ecNumber>
    </recommendedName>
    <alternativeName>
        <fullName evidence="9">Alanyl-tRNA synthetase</fullName>
        <shortName evidence="9">AlaRS</shortName>
    </alternativeName>
</protein>
<dbReference type="InterPro" id="IPR018164">
    <property type="entry name" value="Ala-tRNA-synth_IIc_N"/>
</dbReference>
<dbReference type="HAMAP" id="MF_00036_B">
    <property type="entry name" value="Ala_tRNA_synth_B"/>
    <property type="match status" value="1"/>
</dbReference>
<keyword evidence="9" id="KW-0963">Cytoplasm</keyword>
<dbReference type="SUPFAM" id="SSF55681">
    <property type="entry name" value="Class II aaRS and biotin synthetases"/>
    <property type="match status" value="1"/>
</dbReference>
<comment type="subcellular location">
    <subcellularLocation>
        <location evidence="9">Cytoplasm</location>
    </subcellularLocation>
</comment>
<dbReference type="RefSeq" id="WP_338256235.1">
    <property type="nucleotide sequence ID" value="NZ_BSRI01000002.1"/>
</dbReference>
<comment type="caution">
    <text evidence="11">The sequence shown here is derived from an EMBL/GenBank/DDBJ whole genome shotgun (WGS) entry which is preliminary data.</text>
</comment>
<evidence type="ECO:0000256" key="9">
    <source>
        <dbReference type="HAMAP-Rule" id="MF_00036"/>
    </source>
</evidence>
<keyword evidence="5 9" id="KW-0067">ATP-binding</keyword>
<reference evidence="11 12" key="1">
    <citation type="submission" date="2023-02" db="EMBL/GenBank/DDBJ databases">
        <title>Dictyobacter halimunensis sp. nov., a new member of the class Ktedonobacteria from forest soil in a geothermal area.</title>
        <authorList>
            <person name="Rachmania M.K."/>
            <person name="Ningsih F."/>
            <person name="Sakai Y."/>
            <person name="Yabe S."/>
            <person name="Yokota A."/>
            <person name="Sjamsuridzal W."/>
        </authorList>
    </citation>
    <scope>NUCLEOTIDE SEQUENCE [LARGE SCALE GENOMIC DNA]</scope>
    <source>
        <strain evidence="11 12">S3.2.2.5</strain>
    </source>
</reference>
<keyword evidence="12" id="KW-1185">Reference proteome</keyword>
<evidence type="ECO:0000256" key="4">
    <source>
        <dbReference type="ARBA" id="ARBA00022741"/>
    </source>
</evidence>
<keyword evidence="7 9" id="KW-0648">Protein biosynthesis</keyword>
<evidence type="ECO:0000256" key="8">
    <source>
        <dbReference type="ARBA" id="ARBA00023146"/>
    </source>
</evidence>
<dbReference type="InterPro" id="IPR002318">
    <property type="entry name" value="Ala-tRNA-lgiase_IIc"/>
</dbReference>
<dbReference type="EMBL" id="BSRI01000002">
    <property type="protein sequence ID" value="GLV59544.1"/>
    <property type="molecule type" value="Genomic_DNA"/>
</dbReference>